<keyword evidence="2" id="KW-0677">Repeat</keyword>
<dbReference type="SUPFAM" id="SSF52058">
    <property type="entry name" value="L domain-like"/>
    <property type="match status" value="1"/>
</dbReference>
<feature type="region of interest" description="Disordered" evidence="3">
    <location>
        <begin position="478"/>
        <end position="513"/>
    </location>
</feature>
<evidence type="ECO:0000256" key="3">
    <source>
        <dbReference type="SAM" id="MobiDB-lite"/>
    </source>
</evidence>
<dbReference type="InterPro" id="IPR003591">
    <property type="entry name" value="Leu-rich_rpt_typical-subtyp"/>
</dbReference>
<dbReference type="InterPro" id="IPR020825">
    <property type="entry name" value="Phe-tRNA_synthase-like_B3/B4"/>
</dbReference>
<dbReference type="GeneID" id="106458194"/>
<accession>A0ABM1B1X4</accession>
<organism evidence="5 6">
    <name type="scientific">Limulus polyphemus</name>
    <name type="common">Atlantic horseshoe crab</name>
    <dbReference type="NCBI Taxonomy" id="6850"/>
    <lineage>
        <taxon>Eukaryota</taxon>
        <taxon>Metazoa</taxon>
        <taxon>Ecdysozoa</taxon>
        <taxon>Arthropoda</taxon>
        <taxon>Chelicerata</taxon>
        <taxon>Merostomata</taxon>
        <taxon>Xiphosura</taxon>
        <taxon>Limulidae</taxon>
        <taxon>Limulus</taxon>
    </lineage>
</organism>
<dbReference type="InterPro" id="IPR055414">
    <property type="entry name" value="LRR_R13L4/SHOC2-like"/>
</dbReference>
<evidence type="ECO:0000313" key="6">
    <source>
        <dbReference type="RefSeq" id="XP_013773122.1"/>
    </source>
</evidence>
<proteinExistence type="predicted"/>
<reference evidence="6" key="1">
    <citation type="submission" date="2025-08" db="UniProtKB">
        <authorList>
            <consortium name="RefSeq"/>
        </authorList>
    </citation>
    <scope>IDENTIFICATION</scope>
    <source>
        <tissue evidence="6">Muscle</tissue>
    </source>
</reference>
<keyword evidence="1" id="KW-0433">Leucine-rich repeat</keyword>
<dbReference type="SMART" id="SM00873">
    <property type="entry name" value="B3_4"/>
    <property type="match status" value="1"/>
</dbReference>
<feature type="region of interest" description="Disordered" evidence="3">
    <location>
        <begin position="248"/>
        <end position="269"/>
    </location>
</feature>
<dbReference type="Pfam" id="PF23598">
    <property type="entry name" value="LRR_14"/>
    <property type="match status" value="1"/>
</dbReference>
<dbReference type="InterPro" id="IPR001611">
    <property type="entry name" value="Leu-rich_rpt"/>
</dbReference>
<gene>
    <name evidence="6" type="primary">LOC106458194</name>
</gene>
<dbReference type="InterPro" id="IPR005146">
    <property type="entry name" value="B3/B4_tRNA-bd"/>
</dbReference>
<evidence type="ECO:0000256" key="1">
    <source>
        <dbReference type="ARBA" id="ARBA00022614"/>
    </source>
</evidence>
<evidence type="ECO:0000259" key="4">
    <source>
        <dbReference type="SMART" id="SM00873"/>
    </source>
</evidence>
<dbReference type="SMART" id="SM00369">
    <property type="entry name" value="LRR_TYP"/>
    <property type="match status" value="6"/>
</dbReference>
<dbReference type="PANTHER" id="PTHR10947">
    <property type="entry name" value="PHENYLALANYL-TRNA SYNTHETASE BETA CHAIN AND LEUCINE-RICH REPEAT-CONTAINING PROTEIN 47"/>
    <property type="match status" value="1"/>
</dbReference>
<name>A0ABM1B1X4_LIMPO</name>
<dbReference type="PROSITE" id="PS51450">
    <property type="entry name" value="LRR"/>
    <property type="match status" value="2"/>
</dbReference>
<feature type="compositionally biased region" description="Basic and acidic residues" evidence="3">
    <location>
        <begin position="489"/>
        <end position="510"/>
    </location>
</feature>
<dbReference type="InterPro" id="IPR032675">
    <property type="entry name" value="LRR_dom_sf"/>
</dbReference>
<sequence length="550" mass="61483">METMWEEVLEAKRANKCELTLTGQSVSNKIETSGLQVSVFELTHLKFLEISNTCLDVLPDNIGQLVNLNQLSLRNNKLHTISSHIEKLSKLKFLDLSVNQLEAIPDVLHKLTALQSLNISLNKVSSLPNLRGLFHLIYLNFANNNCSHFPESILDENFTQLSEIRANNNKISSIPGNIKKLLALKILDLNNNALVSVPGELGDCPKLKDIFLEGNKLSDKRLQKLVEQCRQKQILDYVRSHCPKTVSVDNKNTGQGKGKPGKKGNKKMENSKIDEILDKLKILHAGDSTFSVIVTTAVRDVRPYIIACIVRQVNFQGGEKFKKFIAMQTRLHDTICGKRNLGTIATHDLNRINGNVTYDARPPARIKLVPLGRKSEVTAEELYVQLNNEAETLRKEKKKNVYSGIHKYLYLLKDKSHYPCLVDESSQVISFPPITNSSGTKVTEDTTDIFLEVTGCSLSTCKEIMDALLQNMLQLGLGEPGSQDTSEESTCKQEGGETHDDNGTEKDKSPKKGLQLIVEQVKVVDEEGKLRVVYPSRTDLQLDGITVLRE</sequence>
<feature type="domain" description="B3/B4 tRNA-binding" evidence="4">
    <location>
        <begin position="301"/>
        <end position="477"/>
    </location>
</feature>
<dbReference type="Proteomes" id="UP000694941">
    <property type="component" value="Unplaced"/>
</dbReference>
<dbReference type="Gene3D" id="3.80.10.10">
    <property type="entry name" value="Ribonuclease Inhibitor"/>
    <property type="match status" value="2"/>
</dbReference>
<dbReference type="Gene3D" id="3.50.40.10">
    <property type="entry name" value="Phenylalanyl-trna Synthetase, Chain B, domain 3"/>
    <property type="match status" value="1"/>
</dbReference>
<dbReference type="InterPro" id="IPR045060">
    <property type="entry name" value="Phe-tRNA-ligase_IIc_bsu"/>
</dbReference>
<evidence type="ECO:0000256" key="2">
    <source>
        <dbReference type="ARBA" id="ARBA00022737"/>
    </source>
</evidence>
<dbReference type="PANTHER" id="PTHR10947:SF3">
    <property type="entry name" value="LEUCINE-RICH REPEAT-CONTAINING PROTEIN 47"/>
    <property type="match status" value="1"/>
</dbReference>
<evidence type="ECO:0000313" key="5">
    <source>
        <dbReference type="Proteomes" id="UP000694941"/>
    </source>
</evidence>
<keyword evidence="5" id="KW-1185">Reference proteome</keyword>
<dbReference type="Pfam" id="PF13855">
    <property type="entry name" value="LRR_8"/>
    <property type="match status" value="1"/>
</dbReference>
<protein>
    <submittedName>
        <fullName evidence="6">Leucine-rich repeat-containing protein 47-like</fullName>
    </submittedName>
</protein>
<dbReference type="RefSeq" id="XP_013773122.1">
    <property type="nucleotide sequence ID" value="XM_013917668.2"/>
</dbReference>